<evidence type="ECO:0000313" key="15">
    <source>
        <dbReference type="Proteomes" id="UP000280307"/>
    </source>
</evidence>
<comment type="subcellular location">
    <subcellularLocation>
        <location evidence="1">Endoplasmic reticulum membrane</location>
        <topology evidence="1">Single-pass membrane protein</topology>
    </subcellularLocation>
</comment>
<keyword evidence="7" id="KW-0812">Transmembrane</keyword>
<dbReference type="EC" id="2.4.1.117" evidence="4"/>
<keyword evidence="8" id="KW-0256">Endoplasmic reticulum</keyword>
<evidence type="ECO:0000313" key="14">
    <source>
        <dbReference type="EMBL" id="RRR75125.1"/>
    </source>
</evidence>
<gene>
    <name evidence="14" type="ORF">EI684_05435</name>
</gene>
<organism evidence="14 15">
    <name type="scientific">Candidatus Viridilinea halotolerans</name>
    <dbReference type="NCBI Taxonomy" id="2491704"/>
    <lineage>
        <taxon>Bacteria</taxon>
        <taxon>Bacillati</taxon>
        <taxon>Chloroflexota</taxon>
        <taxon>Chloroflexia</taxon>
        <taxon>Chloroflexales</taxon>
        <taxon>Chloroflexineae</taxon>
        <taxon>Oscillochloridaceae</taxon>
        <taxon>Candidatus Viridilinea</taxon>
    </lineage>
</organism>
<dbReference type="InterPro" id="IPR001173">
    <property type="entry name" value="Glyco_trans_2-like"/>
</dbReference>
<evidence type="ECO:0000256" key="4">
    <source>
        <dbReference type="ARBA" id="ARBA00012583"/>
    </source>
</evidence>
<dbReference type="PANTHER" id="PTHR10859">
    <property type="entry name" value="GLYCOSYL TRANSFERASE"/>
    <property type="match status" value="1"/>
</dbReference>
<evidence type="ECO:0000256" key="11">
    <source>
        <dbReference type="ARBA" id="ARBA00023136"/>
    </source>
</evidence>
<dbReference type="GO" id="GO:0004581">
    <property type="term" value="F:dolichyl-phosphate beta-glucosyltransferase activity"/>
    <property type="evidence" value="ECO:0007669"/>
    <property type="project" value="UniProtKB-EC"/>
</dbReference>
<dbReference type="AlphaFoldDB" id="A0A426U5C7"/>
<feature type="domain" description="Glycosyltransferase 2-like" evidence="13">
    <location>
        <begin position="9"/>
        <end position="172"/>
    </location>
</feature>
<evidence type="ECO:0000259" key="13">
    <source>
        <dbReference type="Pfam" id="PF00535"/>
    </source>
</evidence>
<evidence type="ECO:0000256" key="5">
    <source>
        <dbReference type="ARBA" id="ARBA00022676"/>
    </source>
</evidence>
<dbReference type="Pfam" id="PF00535">
    <property type="entry name" value="Glycos_transf_2"/>
    <property type="match status" value="1"/>
</dbReference>
<evidence type="ECO:0000256" key="2">
    <source>
        <dbReference type="ARBA" id="ARBA00004922"/>
    </source>
</evidence>
<name>A0A426U5C7_9CHLR</name>
<dbReference type="EMBL" id="RSAS01000212">
    <property type="protein sequence ID" value="RRR75125.1"/>
    <property type="molecule type" value="Genomic_DNA"/>
</dbReference>
<evidence type="ECO:0000256" key="8">
    <source>
        <dbReference type="ARBA" id="ARBA00022824"/>
    </source>
</evidence>
<keyword evidence="11" id="KW-0472">Membrane</keyword>
<reference evidence="14 15" key="1">
    <citation type="submission" date="2018-12" db="EMBL/GenBank/DDBJ databases">
        <title>Genome Sequence of Candidatus Viridilinea halotolerans isolated from saline sulfide-rich spring.</title>
        <authorList>
            <person name="Grouzdev D.S."/>
            <person name="Burganskaya E.I."/>
            <person name="Krutkina M.S."/>
            <person name="Sukhacheva M.V."/>
            <person name="Gorlenko V.M."/>
        </authorList>
    </citation>
    <scope>NUCLEOTIDE SEQUENCE [LARGE SCALE GENOMIC DNA]</scope>
    <source>
        <strain evidence="14">Chok-6</strain>
    </source>
</reference>
<evidence type="ECO:0000256" key="12">
    <source>
        <dbReference type="ARBA" id="ARBA00045097"/>
    </source>
</evidence>
<evidence type="ECO:0000256" key="6">
    <source>
        <dbReference type="ARBA" id="ARBA00022679"/>
    </source>
</evidence>
<dbReference type="PANTHER" id="PTHR10859:SF91">
    <property type="entry name" value="DOLICHYL-PHOSPHATE BETA-GLUCOSYLTRANSFERASE"/>
    <property type="match status" value="1"/>
</dbReference>
<evidence type="ECO:0000256" key="1">
    <source>
        <dbReference type="ARBA" id="ARBA00004389"/>
    </source>
</evidence>
<keyword evidence="9" id="KW-0735">Signal-anchor</keyword>
<keyword evidence="6 14" id="KW-0808">Transferase</keyword>
<sequence length="262" mass="29139">MSDDTFMLSIVIPAYNEARRLPTTLATIRAYLEAQPYAAEVLVVDDGSSDATAKVAAAYPGVTVLQRDHRGKGFAVRAGALAAQGSFVLLCDADLAVPIEEWSRFESYLRTGDDVVIGSREGVGATREGEPWYRHVMGRVFNHIIALVALRGINDTQCGFKAMSREVAQDLFRRVRIYGDDAPVVHGAAVTAYDVELLFLARKAGYRIREVPVPWQYGTETKVNPVRDSLRNLRDVLQVRWNDLRGRYRSTASVPPHMTLEK</sequence>
<comment type="pathway">
    <text evidence="2">Protein modification; protein glycosylation.</text>
</comment>
<evidence type="ECO:0000256" key="7">
    <source>
        <dbReference type="ARBA" id="ARBA00022692"/>
    </source>
</evidence>
<evidence type="ECO:0000256" key="10">
    <source>
        <dbReference type="ARBA" id="ARBA00022989"/>
    </source>
</evidence>
<protein>
    <recommendedName>
        <fullName evidence="4">dolichyl-phosphate beta-glucosyltransferase</fullName>
        <ecNumber evidence="4">2.4.1.117</ecNumber>
    </recommendedName>
</protein>
<keyword evidence="5" id="KW-0328">Glycosyltransferase</keyword>
<dbReference type="GO" id="GO:0006487">
    <property type="term" value="P:protein N-linked glycosylation"/>
    <property type="evidence" value="ECO:0007669"/>
    <property type="project" value="TreeGrafter"/>
</dbReference>
<dbReference type="Gene3D" id="3.90.550.10">
    <property type="entry name" value="Spore Coat Polysaccharide Biosynthesis Protein SpsA, Chain A"/>
    <property type="match status" value="1"/>
</dbReference>
<proteinExistence type="inferred from homology"/>
<dbReference type="CDD" id="cd04188">
    <property type="entry name" value="DPG_synthase"/>
    <property type="match status" value="1"/>
</dbReference>
<comment type="catalytic activity">
    <reaction evidence="12">
        <text>a di-trans,poly-cis-dolichyl phosphate + UDP-alpha-D-glucose = a di-trans,poly-cis-dolichyl beta-D-glucosyl phosphate + UDP</text>
        <dbReference type="Rhea" id="RHEA:15401"/>
        <dbReference type="Rhea" id="RHEA-COMP:19498"/>
        <dbReference type="Rhea" id="RHEA-COMP:19502"/>
        <dbReference type="ChEBI" id="CHEBI:57525"/>
        <dbReference type="ChEBI" id="CHEBI:57683"/>
        <dbReference type="ChEBI" id="CHEBI:58223"/>
        <dbReference type="ChEBI" id="CHEBI:58885"/>
        <dbReference type="EC" id="2.4.1.117"/>
    </reaction>
    <physiologicalReaction direction="left-to-right" evidence="12">
        <dbReference type="Rhea" id="RHEA:15402"/>
    </physiologicalReaction>
</comment>
<dbReference type="Proteomes" id="UP000280307">
    <property type="component" value="Unassembled WGS sequence"/>
</dbReference>
<evidence type="ECO:0000256" key="9">
    <source>
        <dbReference type="ARBA" id="ARBA00022968"/>
    </source>
</evidence>
<keyword evidence="10" id="KW-1133">Transmembrane helix</keyword>
<dbReference type="InterPro" id="IPR029044">
    <property type="entry name" value="Nucleotide-diphossugar_trans"/>
</dbReference>
<dbReference type="InterPro" id="IPR035518">
    <property type="entry name" value="DPG_synthase"/>
</dbReference>
<evidence type="ECO:0000256" key="3">
    <source>
        <dbReference type="ARBA" id="ARBA00006739"/>
    </source>
</evidence>
<dbReference type="SUPFAM" id="SSF53448">
    <property type="entry name" value="Nucleotide-diphospho-sugar transferases"/>
    <property type="match status" value="1"/>
</dbReference>
<comment type="similarity">
    <text evidence="3">Belongs to the glycosyltransferase 2 family.</text>
</comment>
<accession>A0A426U5C7</accession>
<comment type="caution">
    <text evidence="14">The sequence shown here is derived from an EMBL/GenBank/DDBJ whole genome shotgun (WGS) entry which is preliminary data.</text>
</comment>